<dbReference type="AlphaFoldDB" id="A0A2C9CE69"/>
<dbReference type="Proteomes" id="UP000221734">
    <property type="component" value="Chromosome Kuenenia_stuttgartiensis_MBR1"/>
</dbReference>
<dbReference type="Pfam" id="PF07596">
    <property type="entry name" value="SBP_bac_10"/>
    <property type="match status" value="1"/>
</dbReference>
<accession>A0A2C9CE69</accession>
<dbReference type="GO" id="GO:0015628">
    <property type="term" value="P:protein secretion by the type II secretion system"/>
    <property type="evidence" value="ECO:0007669"/>
    <property type="project" value="InterPro"/>
</dbReference>
<name>A0A2C9CE69_KUEST</name>
<dbReference type="SUPFAM" id="SSF54523">
    <property type="entry name" value="Pili subunits"/>
    <property type="match status" value="1"/>
</dbReference>
<dbReference type="NCBIfam" id="TIGR02532">
    <property type="entry name" value="IV_pilin_GFxxxE"/>
    <property type="match status" value="1"/>
</dbReference>
<keyword evidence="5" id="KW-1185">Reference proteome</keyword>
<dbReference type="Gene3D" id="3.30.700.10">
    <property type="entry name" value="Glycoprotein, Type 4 Pilin"/>
    <property type="match status" value="1"/>
</dbReference>
<dbReference type="RefSeq" id="WP_099324808.1">
    <property type="nucleotide sequence ID" value="NZ_LT934425.1"/>
</dbReference>
<gene>
    <name evidence="4" type="ORF">KSMBR1_1565</name>
</gene>
<keyword evidence="1" id="KW-0488">Methylation</keyword>
<dbReference type="PRINTS" id="PR00813">
    <property type="entry name" value="BCTERIALGSPG"/>
</dbReference>
<evidence type="ECO:0000313" key="4">
    <source>
        <dbReference type="EMBL" id="SOH04064.1"/>
    </source>
</evidence>
<protein>
    <recommendedName>
        <fullName evidence="3">DUF1559 domain-containing protein</fullName>
    </recommendedName>
</protein>
<evidence type="ECO:0000256" key="2">
    <source>
        <dbReference type="SAM" id="Phobius"/>
    </source>
</evidence>
<organism evidence="4 5">
    <name type="scientific">Kuenenia stuttgartiensis</name>
    <dbReference type="NCBI Taxonomy" id="174633"/>
    <lineage>
        <taxon>Bacteria</taxon>
        <taxon>Pseudomonadati</taxon>
        <taxon>Planctomycetota</taxon>
        <taxon>Candidatus Brocadiia</taxon>
        <taxon>Candidatus Brocadiales</taxon>
        <taxon>Candidatus Brocadiaceae</taxon>
        <taxon>Candidatus Kuenenia</taxon>
    </lineage>
</organism>
<keyword evidence="2" id="KW-0812">Transmembrane</keyword>
<dbReference type="GO" id="GO:0015627">
    <property type="term" value="C:type II protein secretion system complex"/>
    <property type="evidence" value="ECO:0007669"/>
    <property type="project" value="InterPro"/>
</dbReference>
<proteinExistence type="predicted"/>
<dbReference type="PROSITE" id="PS00409">
    <property type="entry name" value="PROKAR_NTER_METHYL"/>
    <property type="match status" value="1"/>
</dbReference>
<dbReference type="InterPro" id="IPR011453">
    <property type="entry name" value="DUF1559"/>
</dbReference>
<keyword evidence="2" id="KW-0472">Membrane</keyword>
<dbReference type="InterPro" id="IPR000983">
    <property type="entry name" value="Bac_GSPG_pilin"/>
</dbReference>
<dbReference type="InterPro" id="IPR012902">
    <property type="entry name" value="N_methyl_site"/>
</dbReference>
<evidence type="ECO:0000256" key="1">
    <source>
        <dbReference type="ARBA" id="ARBA00022481"/>
    </source>
</evidence>
<dbReference type="KEGG" id="kst:KSMBR1_1565"/>
<dbReference type="Pfam" id="PF07963">
    <property type="entry name" value="N_methyl"/>
    <property type="match status" value="1"/>
</dbReference>
<keyword evidence="2" id="KW-1133">Transmembrane helix</keyword>
<sequence>MLKLRKWGNAGFTLIELLVVIAIIGILAGILLPVLGKARESARKTQCASNLKQIGLALNMFANDNGEAFPNKGTGMTSLGQLFNTYITDRKIFRCPSDSGVTEENNLKLAEMSEGPLVENTNFTIDKCSYGYDGNHTAADDPGVVLAADARGSSTAGTNSDNHNQTGQNVLYLDGHVEWKGTATCGYYEGTASTYDNIYAGTGGGTDTAILQ</sequence>
<evidence type="ECO:0000259" key="3">
    <source>
        <dbReference type="Pfam" id="PF07596"/>
    </source>
</evidence>
<dbReference type="EMBL" id="LT934425">
    <property type="protein sequence ID" value="SOH04064.1"/>
    <property type="molecule type" value="Genomic_DNA"/>
</dbReference>
<feature type="domain" description="DUF1559" evidence="3">
    <location>
        <begin position="37"/>
        <end position="77"/>
    </location>
</feature>
<feature type="transmembrane region" description="Helical" evidence="2">
    <location>
        <begin position="12"/>
        <end position="35"/>
    </location>
</feature>
<dbReference type="InterPro" id="IPR045584">
    <property type="entry name" value="Pilin-like"/>
</dbReference>
<dbReference type="PANTHER" id="PTHR30093">
    <property type="entry name" value="GENERAL SECRETION PATHWAY PROTEIN G"/>
    <property type="match status" value="1"/>
</dbReference>
<reference evidence="5" key="1">
    <citation type="submission" date="2017-10" db="EMBL/GenBank/DDBJ databases">
        <authorList>
            <person name="Frank J."/>
        </authorList>
    </citation>
    <scope>NUCLEOTIDE SEQUENCE [LARGE SCALE GENOMIC DNA]</scope>
</reference>
<dbReference type="OrthoDB" id="277292at2"/>
<evidence type="ECO:0000313" key="5">
    <source>
        <dbReference type="Proteomes" id="UP000221734"/>
    </source>
</evidence>